<comment type="caution">
    <text evidence="2">The sequence shown here is derived from an EMBL/GenBank/DDBJ whole genome shotgun (WGS) entry which is preliminary data.</text>
</comment>
<dbReference type="AlphaFoldDB" id="A0A395SPK3"/>
<sequence length="233" mass="24222">MPSTSITSLLWPVGSSIAITGTVFEAEVTGTQYMLRGCYPPSDRECDYQTAFVNLGPWASERLLKGAVETGVYDVHGTVNGTVYSSVCEMSRSVIEKCTVSKQSGWGDSTEYTTTRTKGETGADFTLSYHTVTLTGGFEKFSAVSDATPASKAPSSVEASSTAEASTTTETKLDSATDEPSSSTNMDFSSVVATATKASGSAVSTETTSAGTRPLVRAFAVLALAAMATALTV</sequence>
<dbReference type="EMBL" id="PXOF01000023">
    <property type="protein sequence ID" value="RGP74009.1"/>
    <property type="molecule type" value="Genomic_DNA"/>
</dbReference>
<protein>
    <submittedName>
        <fullName evidence="2">Uncharacterized protein</fullName>
    </submittedName>
</protein>
<evidence type="ECO:0000313" key="3">
    <source>
        <dbReference type="Proteomes" id="UP000266152"/>
    </source>
</evidence>
<keyword evidence="3" id="KW-1185">Reference proteome</keyword>
<evidence type="ECO:0000313" key="2">
    <source>
        <dbReference type="EMBL" id="RGP74009.1"/>
    </source>
</evidence>
<proteinExistence type="predicted"/>
<evidence type="ECO:0000256" key="1">
    <source>
        <dbReference type="SAM" id="MobiDB-lite"/>
    </source>
</evidence>
<feature type="compositionally biased region" description="Low complexity" evidence="1">
    <location>
        <begin position="155"/>
        <end position="170"/>
    </location>
</feature>
<organism evidence="2 3">
    <name type="scientific">Fusarium sporotrichioides</name>
    <dbReference type="NCBI Taxonomy" id="5514"/>
    <lineage>
        <taxon>Eukaryota</taxon>
        <taxon>Fungi</taxon>
        <taxon>Dikarya</taxon>
        <taxon>Ascomycota</taxon>
        <taxon>Pezizomycotina</taxon>
        <taxon>Sordariomycetes</taxon>
        <taxon>Hypocreomycetidae</taxon>
        <taxon>Hypocreales</taxon>
        <taxon>Nectriaceae</taxon>
        <taxon>Fusarium</taxon>
    </lineage>
</organism>
<gene>
    <name evidence="2" type="ORF">FSPOR_1703</name>
</gene>
<reference evidence="2 3" key="1">
    <citation type="journal article" date="2018" name="PLoS Pathog.">
        <title>Evolution of structural diversity of trichothecenes, a family of toxins produced by plant pathogenic and entomopathogenic fungi.</title>
        <authorList>
            <person name="Proctor R.H."/>
            <person name="McCormick S.P."/>
            <person name="Kim H.S."/>
            <person name="Cardoza R.E."/>
            <person name="Stanley A.M."/>
            <person name="Lindo L."/>
            <person name="Kelly A."/>
            <person name="Brown D.W."/>
            <person name="Lee T."/>
            <person name="Vaughan M.M."/>
            <person name="Alexander N.J."/>
            <person name="Busman M."/>
            <person name="Gutierrez S."/>
        </authorList>
    </citation>
    <scope>NUCLEOTIDE SEQUENCE [LARGE SCALE GENOMIC DNA]</scope>
    <source>
        <strain evidence="2 3">NRRL 3299</strain>
    </source>
</reference>
<feature type="region of interest" description="Disordered" evidence="1">
    <location>
        <begin position="149"/>
        <end position="186"/>
    </location>
</feature>
<dbReference type="Proteomes" id="UP000266152">
    <property type="component" value="Unassembled WGS sequence"/>
</dbReference>
<name>A0A395SPK3_FUSSP</name>
<accession>A0A395SPK3</accession>